<evidence type="ECO:0000256" key="11">
    <source>
        <dbReference type="SAM" id="MobiDB-lite"/>
    </source>
</evidence>
<evidence type="ECO:0000313" key="13">
    <source>
        <dbReference type="Proteomes" id="UP000652761"/>
    </source>
</evidence>
<dbReference type="GO" id="GO:0030942">
    <property type="term" value="F:endoplasmic reticulum signal peptide binding"/>
    <property type="evidence" value="ECO:0007669"/>
    <property type="project" value="UniProtKB-UniRule"/>
</dbReference>
<dbReference type="FunFam" id="3.30.720.10:FF:000004">
    <property type="entry name" value="Signal recognition particle 14 kDa protein"/>
    <property type="match status" value="1"/>
</dbReference>
<evidence type="ECO:0000256" key="7">
    <source>
        <dbReference type="ARBA" id="ARBA00023274"/>
    </source>
</evidence>
<evidence type="ECO:0000256" key="3">
    <source>
        <dbReference type="ARBA" id="ARBA00017926"/>
    </source>
</evidence>
<evidence type="ECO:0000256" key="4">
    <source>
        <dbReference type="ARBA" id="ARBA00022490"/>
    </source>
</evidence>
<dbReference type="InterPro" id="IPR009018">
    <property type="entry name" value="Signal_recog_particle_SRP9/14"/>
</dbReference>
<comment type="function">
    <text evidence="8 10">Component of the signal recognition particle (SRP) complex, a ribonucleoprotein complex that mediates the cotranslational targeting of secretory and membrane proteins to the endoplasmic reticulum (ER). SRP9 together with SRP14 and the Alu portion of the SRP RNA, constitutes the elongation arrest domain of SRP. The complex of SRP9 and SRP14 is required for SRP RNA binding.</text>
</comment>
<keyword evidence="5 10" id="KW-0694">RNA-binding</keyword>
<evidence type="ECO:0000256" key="1">
    <source>
        <dbReference type="ARBA" id="ARBA00004496"/>
    </source>
</evidence>
<dbReference type="SUPFAM" id="SSF54762">
    <property type="entry name" value="Signal recognition particle alu RNA binding heterodimer, SRP9/14"/>
    <property type="match status" value="1"/>
</dbReference>
<keyword evidence="4 10" id="KW-0963">Cytoplasm</keyword>
<feature type="compositionally biased region" description="Basic and acidic residues" evidence="11">
    <location>
        <begin position="153"/>
        <end position="166"/>
    </location>
</feature>
<keyword evidence="7 10" id="KW-0687">Ribonucleoprotein</keyword>
<dbReference type="AlphaFoldDB" id="A0A843UVF2"/>
<organism evidence="12 13">
    <name type="scientific">Colocasia esculenta</name>
    <name type="common">Wild taro</name>
    <name type="synonym">Arum esculentum</name>
    <dbReference type="NCBI Taxonomy" id="4460"/>
    <lineage>
        <taxon>Eukaryota</taxon>
        <taxon>Viridiplantae</taxon>
        <taxon>Streptophyta</taxon>
        <taxon>Embryophyta</taxon>
        <taxon>Tracheophyta</taxon>
        <taxon>Spermatophyta</taxon>
        <taxon>Magnoliopsida</taxon>
        <taxon>Liliopsida</taxon>
        <taxon>Araceae</taxon>
        <taxon>Aroideae</taxon>
        <taxon>Colocasieae</taxon>
        <taxon>Colocasia</taxon>
    </lineage>
</organism>
<comment type="subcellular location">
    <subcellularLocation>
        <location evidence="1 10">Cytoplasm</location>
    </subcellularLocation>
</comment>
<evidence type="ECO:0000256" key="2">
    <source>
        <dbReference type="ARBA" id="ARBA00010349"/>
    </source>
</evidence>
<evidence type="ECO:0000256" key="9">
    <source>
        <dbReference type="ARBA" id="ARBA00046890"/>
    </source>
</evidence>
<dbReference type="InterPro" id="IPR003210">
    <property type="entry name" value="Signal_recog_particle_SRP14"/>
</dbReference>
<evidence type="ECO:0000313" key="12">
    <source>
        <dbReference type="EMBL" id="MQL83669.1"/>
    </source>
</evidence>
<accession>A0A843UVF2</accession>
<dbReference type="Pfam" id="PF02290">
    <property type="entry name" value="SRP14"/>
    <property type="match status" value="1"/>
</dbReference>
<keyword evidence="6 10" id="KW-0733">Signal recognition particle</keyword>
<comment type="caution">
    <text evidence="12">The sequence shown here is derived from an EMBL/GenBank/DDBJ whole genome shotgun (WGS) entry which is preliminary data.</text>
</comment>
<feature type="region of interest" description="Disordered" evidence="11">
    <location>
        <begin position="139"/>
        <end position="172"/>
    </location>
</feature>
<dbReference type="Gene3D" id="3.30.720.10">
    <property type="entry name" value="Signal recognition particle alu RNA binding heterodimer, srp9/1"/>
    <property type="match status" value="1"/>
</dbReference>
<comment type="subunit">
    <text evidence="9 10">Heterodimer with SRP9; binds RNA as heterodimer. Component of a signal recognition particle (SRP) complex that consists of a 7SL RNA molecule of 300 nucleotides and six protein subunits: SRP72, SRP68, SRP54, SRP19, SRP14 and SRP9.</text>
</comment>
<feature type="non-terminal residue" evidence="12">
    <location>
        <position position="1"/>
    </location>
</feature>
<evidence type="ECO:0000256" key="6">
    <source>
        <dbReference type="ARBA" id="ARBA00023135"/>
    </source>
</evidence>
<dbReference type="PANTHER" id="PTHR12013">
    <property type="entry name" value="SIGNAL RECOGNITION PARTICLE 14 KD PROTEIN"/>
    <property type="match status" value="1"/>
</dbReference>
<proteinExistence type="inferred from homology"/>
<evidence type="ECO:0000256" key="5">
    <source>
        <dbReference type="ARBA" id="ARBA00022884"/>
    </source>
</evidence>
<evidence type="ECO:0000256" key="10">
    <source>
        <dbReference type="RuleBase" id="RU368100"/>
    </source>
</evidence>
<protein>
    <recommendedName>
        <fullName evidence="3 10">Signal recognition particle 14 kDa protein</fullName>
        <shortName evidence="10">SRP14</shortName>
    </recommendedName>
</protein>
<comment type="similarity">
    <text evidence="2 10">Belongs to the SRP14 family.</text>
</comment>
<keyword evidence="13" id="KW-1185">Reference proteome</keyword>
<dbReference type="GO" id="GO:0008312">
    <property type="term" value="F:7S RNA binding"/>
    <property type="evidence" value="ECO:0007669"/>
    <property type="project" value="UniProtKB-UniRule"/>
</dbReference>
<dbReference type="OrthoDB" id="19209at2759"/>
<dbReference type="Proteomes" id="UP000652761">
    <property type="component" value="Unassembled WGS sequence"/>
</dbReference>
<sequence length="172" mass="19575">AHRRNVLLQEPLLAAAAASPIGAPPSCGCCNLREGRRGRECRKDRLHRIPIEGPRHDPFLNELTSMYERNRDKGSVWVTLKRSSLKCKAKKNKMQTAGETIEYRCLVRATDGKRTISTSLSAKDHQRFQASYSTILKAHMDSLKKRERKDKKRTAEVEKKVDDSKKASRTKS</sequence>
<dbReference type="GO" id="GO:0006614">
    <property type="term" value="P:SRP-dependent cotranslational protein targeting to membrane"/>
    <property type="evidence" value="ECO:0007669"/>
    <property type="project" value="UniProtKB-UniRule"/>
</dbReference>
<dbReference type="EMBL" id="NMUH01000710">
    <property type="protein sequence ID" value="MQL83669.1"/>
    <property type="molecule type" value="Genomic_DNA"/>
</dbReference>
<name>A0A843UVF2_COLES</name>
<reference evidence="12" key="1">
    <citation type="submission" date="2017-07" db="EMBL/GenBank/DDBJ databases">
        <title>Taro Niue Genome Assembly and Annotation.</title>
        <authorList>
            <person name="Atibalentja N."/>
            <person name="Keating K."/>
            <person name="Fields C.J."/>
        </authorList>
    </citation>
    <scope>NUCLEOTIDE SEQUENCE</scope>
    <source>
        <strain evidence="12">Niue_2</strain>
        <tissue evidence="12">Leaf</tissue>
    </source>
</reference>
<dbReference type="GO" id="GO:0005786">
    <property type="term" value="C:signal recognition particle, endoplasmic reticulum targeting"/>
    <property type="evidence" value="ECO:0007669"/>
    <property type="project" value="UniProtKB-UniRule"/>
</dbReference>
<gene>
    <name evidence="12" type="ORF">Taro_016166</name>
</gene>
<evidence type="ECO:0000256" key="8">
    <source>
        <dbReference type="ARBA" id="ARBA00045462"/>
    </source>
</evidence>